<dbReference type="SMART" id="SM00184">
    <property type="entry name" value="RING"/>
    <property type="match status" value="1"/>
</dbReference>
<keyword evidence="18" id="KW-1185">Reference proteome</keyword>
<dbReference type="Proteomes" id="UP000824596">
    <property type="component" value="Unassembled WGS sequence"/>
</dbReference>
<dbReference type="GO" id="GO:0016020">
    <property type="term" value="C:membrane"/>
    <property type="evidence" value="ECO:0007669"/>
    <property type="project" value="UniProtKB-SubCell"/>
</dbReference>
<feature type="region of interest" description="Disordered" evidence="13">
    <location>
        <begin position="395"/>
        <end position="427"/>
    </location>
</feature>
<evidence type="ECO:0000256" key="13">
    <source>
        <dbReference type="SAM" id="MobiDB-lite"/>
    </source>
</evidence>
<dbReference type="RefSeq" id="XP_044724509.1">
    <property type="nucleotide sequence ID" value="XM_044860876.1"/>
</dbReference>
<dbReference type="PANTHER" id="PTHR45977">
    <property type="entry name" value="TARGET OF ERK KINASE MPK-1"/>
    <property type="match status" value="1"/>
</dbReference>
<evidence type="ECO:0000256" key="6">
    <source>
        <dbReference type="ARBA" id="ARBA00022723"/>
    </source>
</evidence>
<evidence type="ECO:0000256" key="11">
    <source>
        <dbReference type="ARBA" id="ARBA00023136"/>
    </source>
</evidence>
<keyword evidence="7 12" id="KW-0863">Zinc-finger</keyword>
<dbReference type="GO" id="GO:0016567">
    <property type="term" value="P:protein ubiquitination"/>
    <property type="evidence" value="ECO:0007669"/>
    <property type="project" value="TreeGrafter"/>
</dbReference>
<protein>
    <recommendedName>
        <fullName evidence="3">RING-type E3 ubiquitin transferase</fullName>
        <ecNumber evidence="3">2.3.2.27</ecNumber>
    </recommendedName>
</protein>
<gene>
    <name evidence="17" type="ORF">HRG_02405</name>
</gene>
<proteinExistence type="predicted"/>
<name>A0A9P8SNB1_9HYPO</name>
<dbReference type="GO" id="GO:0006511">
    <property type="term" value="P:ubiquitin-dependent protein catabolic process"/>
    <property type="evidence" value="ECO:0007669"/>
    <property type="project" value="TreeGrafter"/>
</dbReference>
<dbReference type="OrthoDB" id="8062037at2759"/>
<feature type="signal peptide" evidence="15">
    <location>
        <begin position="1"/>
        <end position="30"/>
    </location>
</feature>
<feature type="domain" description="RING-type" evidence="16">
    <location>
        <begin position="344"/>
        <end position="386"/>
    </location>
</feature>
<organism evidence="17 18">
    <name type="scientific">Hirsutella rhossiliensis</name>
    <dbReference type="NCBI Taxonomy" id="111463"/>
    <lineage>
        <taxon>Eukaryota</taxon>
        <taxon>Fungi</taxon>
        <taxon>Dikarya</taxon>
        <taxon>Ascomycota</taxon>
        <taxon>Pezizomycotina</taxon>
        <taxon>Sordariomycetes</taxon>
        <taxon>Hypocreomycetidae</taxon>
        <taxon>Hypocreales</taxon>
        <taxon>Ophiocordycipitaceae</taxon>
        <taxon>Hirsutella</taxon>
    </lineage>
</organism>
<feature type="chain" id="PRO_5040226876" description="RING-type E3 ubiquitin transferase" evidence="15">
    <location>
        <begin position="31"/>
        <end position="500"/>
    </location>
</feature>
<comment type="caution">
    <text evidence="17">The sequence shown here is derived from an EMBL/GenBank/DDBJ whole genome shotgun (WGS) entry which is preliminary data.</text>
</comment>
<evidence type="ECO:0000256" key="3">
    <source>
        <dbReference type="ARBA" id="ARBA00012483"/>
    </source>
</evidence>
<keyword evidence="4" id="KW-0808">Transferase</keyword>
<evidence type="ECO:0000256" key="5">
    <source>
        <dbReference type="ARBA" id="ARBA00022692"/>
    </source>
</evidence>
<dbReference type="Gene3D" id="3.30.40.10">
    <property type="entry name" value="Zinc/RING finger domain, C3HC4 (zinc finger)"/>
    <property type="match status" value="1"/>
</dbReference>
<dbReference type="PANTHER" id="PTHR45977:SF4">
    <property type="entry name" value="RING-TYPE DOMAIN-CONTAINING PROTEIN"/>
    <property type="match status" value="1"/>
</dbReference>
<dbReference type="GO" id="GO:0061630">
    <property type="term" value="F:ubiquitin protein ligase activity"/>
    <property type="evidence" value="ECO:0007669"/>
    <property type="project" value="UniProtKB-EC"/>
</dbReference>
<sequence length="500" mass="53012">MAASAASCVGGLLSPLLVLLVLFAGAPVWADGATTSAEKDVPEWASSNTLHLTLSTKPGLQFATIPLTENLGLNESQSARGIINLPGELRPVNVSNYNQISGPQFIAYLPCDKSGGDSFISPDKMLNALMSQRPKAIVLYSTSRNWCSITSQGPLSYTSILTMADAGEASNVLSYLGGSAVEALVQGNATEDQSVNESNGGGGNNSAVAMSILYSITGLITLLFLIIIATGAIRAHRYPERYGPRGAVGGRPRQSRAKGLARAVLDTIPIVKFGNQQSSDKPDPELELEPVNTDVATQQSTRDPRADAAAATSPRRPSRDTKASTANTAAAADSGQTEDGHLGCSICTEDFKVGEDVRVLPCNHQFHPNCVDPWLVNVSGTCPLCRLDLRPGQGNANDGPAGGDDESLPPPLALEGEDGQGSSTSHGNRFARLLDINRLRQAPVEERIEALRQMRAQTNENDSQDGEGGDRPPHGARLTKKLKDKFRIRTRAQLAGRREG</sequence>
<keyword evidence="11 14" id="KW-0472">Membrane</keyword>
<evidence type="ECO:0000256" key="10">
    <source>
        <dbReference type="ARBA" id="ARBA00022989"/>
    </source>
</evidence>
<reference evidence="17" key="1">
    <citation type="submission" date="2021-09" db="EMBL/GenBank/DDBJ databases">
        <title>A high-quality genome of the endoparasitic fungus Hirsutella rhossiliensis with a comparison of Hirsutella genomes reveals transposable elements contributing to genome size variation.</title>
        <authorList>
            <person name="Lin R."/>
            <person name="Jiao Y."/>
            <person name="Sun X."/>
            <person name="Ling J."/>
            <person name="Xie B."/>
            <person name="Cheng X."/>
        </authorList>
    </citation>
    <scope>NUCLEOTIDE SEQUENCE</scope>
    <source>
        <strain evidence="17">HR02</strain>
    </source>
</reference>
<dbReference type="EMBL" id="JAIZPD010000002">
    <property type="protein sequence ID" value="KAH0966996.1"/>
    <property type="molecule type" value="Genomic_DNA"/>
</dbReference>
<dbReference type="PROSITE" id="PS50089">
    <property type="entry name" value="ZF_RING_2"/>
    <property type="match status" value="1"/>
</dbReference>
<evidence type="ECO:0000256" key="7">
    <source>
        <dbReference type="ARBA" id="ARBA00022771"/>
    </source>
</evidence>
<evidence type="ECO:0000256" key="2">
    <source>
        <dbReference type="ARBA" id="ARBA00004141"/>
    </source>
</evidence>
<dbReference type="GO" id="GO:0008270">
    <property type="term" value="F:zinc ion binding"/>
    <property type="evidence" value="ECO:0007669"/>
    <property type="project" value="UniProtKB-KW"/>
</dbReference>
<dbReference type="AlphaFoldDB" id="A0A9P8SNB1"/>
<dbReference type="Pfam" id="PF13639">
    <property type="entry name" value="zf-RING_2"/>
    <property type="match status" value="1"/>
</dbReference>
<dbReference type="InterPro" id="IPR013083">
    <property type="entry name" value="Znf_RING/FYVE/PHD"/>
</dbReference>
<evidence type="ECO:0000313" key="17">
    <source>
        <dbReference type="EMBL" id="KAH0966996.1"/>
    </source>
</evidence>
<feature type="region of interest" description="Disordered" evidence="13">
    <location>
        <begin position="240"/>
        <end position="259"/>
    </location>
</feature>
<evidence type="ECO:0000259" key="16">
    <source>
        <dbReference type="PROSITE" id="PS50089"/>
    </source>
</evidence>
<dbReference type="SUPFAM" id="SSF57850">
    <property type="entry name" value="RING/U-box"/>
    <property type="match status" value="1"/>
</dbReference>
<keyword evidence="5 14" id="KW-0812">Transmembrane</keyword>
<evidence type="ECO:0000256" key="4">
    <source>
        <dbReference type="ARBA" id="ARBA00022679"/>
    </source>
</evidence>
<evidence type="ECO:0000256" key="9">
    <source>
        <dbReference type="ARBA" id="ARBA00022833"/>
    </source>
</evidence>
<evidence type="ECO:0000256" key="1">
    <source>
        <dbReference type="ARBA" id="ARBA00000900"/>
    </source>
</evidence>
<comment type="subcellular location">
    <subcellularLocation>
        <location evidence="2">Membrane</location>
        <topology evidence="2">Multi-pass membrane protein</topology>
    </subcellularLocation>
</comment>
<comment type="catalytic activity">
    <reaction evidence="1">
        <text>S-ubiquitinyl-[E2 ubiquitin-conjugating enzyme]-L-cysteine + [acceptor protein]-L-lysine = [E2 ubiquitin-conjugating enzyme]-L-cysteine + N(6)-ubiquitinyl-[acceptor protein]-L-lysine.</text>
        <dbReference type="EC" id="2.3.2.27"/>
    </reaction>
</comment>
<dbReference type="CDD" id="cd16454">
    <property type="entry name" value="RING-H2_PA-TM-RING"/>
    <property type="match status" value="1"/>
</dbReference>
<evidence type="ECO:0000256" key="12">
    <source>
        <dbReference type="PROSITE-ProRule" id="PRU00175"/>
    </source>
</evidence>
<accession>A0A9P8SNB1</accession>
<evidence type="ECO:0000256" key="15">
    <source>
        <dbReference type="SAM" id="SignalP"/>
    </source>
</evidence>
<feature type="transmembrane region" description="Helical" evidence="14">
    <location>
        <begin position="212"/>
        <end position="233"/>
    </location>
</feature>
<keyword evidence="6" id="KW-0479">Metal-binding</keyword>
<evidence type="ECO:0000256" key="8">
    <source>
        <dbReference type="ARBA" id="ARBA00022786"/>
    </source>
</evidence>
<feature type="compositionally biased region" description="Low complexity" evidence="13">
    <location>
        <begin position="323"/>
        <end position="332"/>
    </location>
</feature>
<evidence type="ECO:0000256" key="14">
    <source>
        <dbReference type="SAM" id="Phobius"/>
    </source>
</evidence>
<dbReference type="InterPro" id="IPR001841">
    <property type="entry name" value="Znf_RING"/>
</dbReference>
<keyword evidence="9" id="KW-0862">Zinc</keyword>
<keyword evidence="15" id="KW-0732">Signal</keyword>
<keyword evidence="8" id="KW-0833">Ubl conjugation pathway</keyword>
<feature type="region of interest" description="Disordered" evidence="13">
    <location>
        <begin position="457"/>
        <end position="484"/>
    </location>
</feature>
<evidence type="ECO:0000313" key="18">
    <source>
        <dbReference type="Proteomes" id="UP000824596"/>
    </source>
</evidence>
<dbReference type="GeneID" id="68351534"/>
<keyword evidence="10 14" id="KW-1133">Transmembrane helix</keyword>
<feature type="region of interest" description="Disordered" evidence="13">
    <location>
        <begin position="294"/>
        <end position="339"/>
    </location>
</feature>
<dbReference type="EC" id="2.3.2.27" evidence="3"/>